<keyword evidence="2" id="KW-1185">Reference proteome</keyword>
<reference evidence="1 2" key="1">
    <citation type="submission" date="2021-07" db="EMBL/GenBank/DDBJ databases">
        <title>Whole Genome Sequence of Nocardia Iowensis.</title>
        <authorList>
            <person name="Lamm A."/>
            <person name="Collins-Fairclough A.M."/>
            <person name="Bunk B."/>
            <person name="Sproer C."/>
        </authorList>
    </citation>
    <scope>NUCLEOTIDE SEQUENCE [LARGE SCALE GENOMIC DNA]</scope>
    <source>
        <strain evidence="1 2">NRRL 5646</strain>
    </source>
</reference>
<organism evidence="1 2">
    <name type="scientific">Nocardia iowensis</name>
    <dbReference type="NCBI Taxonomy" id="204891"/>
    <lineage>
        <taxon>Bacteria</taxon>
        <taxon>Bacillati</taxon>
        <taxon>Actinomycetota</taxon>
        <taxon>Actinomycetes</taxon>
        <taxon>Mycobacteriales</taxon>
        <taxon>Nocardiaceae</taxon>
        <taxon>Nocardia</taxon>
    </lineage>
</organism>
<evidence type="ECO:0000313" key="2">
    <source>
        <dbReference type="Proteomes" id="UP000694257"/>
    </source>
</evidence>
<name>A0ABX8RGL2_NOCIO</name>
<sequence>MRIDMFPSINSRSERLARGRGPLPQRAIVPASYWREMQKPQKLWHHLALPDAELLGLAAVARPGRTEDGAEFVCYSLVMHAAAAHIADVHDRMPVLVPPGFAEEWLTSSATAGGQAGD</sequence>
<dbReference type="RefSeq" id="WP_218468983.1">
    <property type="nucleotide sequence ID" value="NZ_BAABJN010000008.1"/>
</dbReference>
<accession>A0ABX8RGL2</accession>
<dbReference type="EMBL" id="CP078145">
    <property type="protein sequence ID" value="QXN88099.1"/>
    <property type="molecule type" value="Genomic_DNA"/>
</dbReference>
<protein>
    <submittedName>
        <fullName evidence="1">SOS response-associated peptidase</fullName>
    </submittedName>
</protein>
<dbReference type="InterPro" id="IPR003738">
    <property type="entry name" value="SRAP"/>
</dbReference>
<dbReference type="Pfam" id="PF02586">
    <property type="entry name" value="SRAP"/>
    <property type="match status" value="1"/>
</dbReference>
<gene>
    <name evidence="1" type="ORF">KV110_20975</name>
</gene>
<proteinExistence type="predicted"/>
<evidence type="ECO:0000313" key="1">
    <source>
        <dbReference type="EMBL" id="QXN88099.1"/>
    </source>
</evidence>
<dbReference type="Proteomes" id="UP000694257">
    <property type="component" value="Chromosome"/>
</dbReference>